<evidence type="ECO:0000259" key="6">
    <source>
        <dbReference type="Pfam" id="PF03828"/>
    </source>
</evidence>
<dbReference type="GO" id="GO:0043634">
    <property type="term" value="P:polyadenylation-dependent ncRNA catabolic process"/>
    <property type="evidence" value="ECO:0007669"/>
    <property type="project" value="TreeGrafter"/>
</dbReference>
<feature type="compositionally biased region" description="Low complexity" evidence="5">
    <location>
        <begin position="837"/>
        <end position="862"/>
    </location>
</feature>
<name>A0A1X7RMN6_ZYMT9</name>
<gene>
    <name evidence="8" type="ORF">ZT3D7_G3620</name>
</gene>
<dbReference type="GO" id="GO:1990817">
    <property type="term" value="F:poly(A) RNA polymerase activity"/>
    <property type="evidence" value="ECO:0007669"/>
    <property type="project" value="UniProtKB-EC"/>
</dbReference>
<dbReference type="SUPFAM" id="SSF81631">
    <property type="entry name" value="PAP/OAS1 substrate-binding domain"/>
    <property type="match status" value="1"/>
</dbReference>
<keyword evidence="3" id="KW-0479">Metal-binding</keyword>
<dbReference type="CDD" id="cd05402">
    <property type="entry name" value="NT_PAP_TUTase"/>
    <property type="match status" value="1"/>
</dbReference>
<feature type="compositionally biased region" description="Basic and acidic residues" evidence="5">
    <location>
        <begin position="81"/>
        <end position="91"/>
    </location>
</feature>
<protein>
    <recommendedName>
        <fullName evidence="2">polynucleotide adenylyltransferase</fullName>
        <ecNumber evidence="2">2.7.7.19</ecNumber>
    </recommendedName>
</protein>
<feature type="compositionally biased region" description="Basic and acidic residues" evidence="5">
    <location>
        <begin position="1"/>
        <end position="21"/>
    </location>
</feature>
<keyword evidence="9" id="KW-1185">Reference proteome</keyword>
<feature type="compositionally biased region" description="Basic and acidic residues" evidence="5">
    <location>
        <begin position="792"/>
        <end position="812"/>
    </location>
</feature>
<feature type="compositionally biased region" description="Basic and acidic residues" evidence="5">
    <location>
        <begin position="280"/>
        <end position="292"/>
    </location>
</feature>
<feature type="compositionally biased region" description="Basic and acidic residues" evidence="5">
    <location>
        <begin position="762"/>
        <end position="778"/>
    </location>
</feature>
<feature type="compositionally biased region" description="Basic and acidic residues" evidence="5">
    <location>
        <begin position="114"/>
        <end position="123"/>
    </location>
</feature>
<feature type="compositionally biased region" description="Acidic residues" evidence="5">
    <location>
        <begin position="241"/>
        <end position="260"/>
    </location>
</feature>
<dbReference type="Proteomes" id="UP000215127">
    <property type="component" value="Chromosome 3"/>
</dbReference>
<dbReference type="GO" id="GO:0003729">
    <property type="term" value="F:mRNA binding"/>
    <property type="evidence" value="ECO:0007669"/>
    <property type="project" value="TreeGrafter"/>
</dbReference>
<accession>A0A1X7RMN6</accession>
<comment type="similarity">
    <text evidence="1">Belongs to the DNA polymerase type-B-like family.</text>
</comment>
<evidence type="ECO:0000256" key="3">
    <source>
        <dbReference type="ARBA" id="ARBA00022723"/>
    </source>
</evidence>
<dbReference type="GO" id="GO:0005730">
    <property type="term" value="C:nucleolus"/>
    <property type="evidence" value="ECO:0007669"/>
    <property type="project" value="TreeGrafter"/>
</dbReference>
<dbReference type="STRING" id="1276538.A0A1X7RMN6"/>
<dbReference type="SUPFAM" id="SSF81301">
    <property type="entry name" value="Nucleotidyltransferase"/>
    <property type="match status" value="1"/>
</dbReference>
<dbReference type="Pfam" id="PF03828">
    <property type="entry name" value="PAP_assoc"/>
    <property type="match status" value="1"/>
</dbReference>
<evidence type="ECO:0000256" key="2">
    <source>
        <dbReference type="ARBA" id="ARBA00012388"/>
    </source>
</evidence>
<keyword evidence="4" id="KW-0460">Magnesium</keyword>
<proteinExistence type="inferred from homology"/>
<dbReference type="GO" id="GO:0046872">
    <property type="term" value="F:metal ion binding"/>
    <property type="evidence" value="ECO:0007669"/>
    <property type="project" value="UniProtKB-KW"/>
</dbReference>
<evidence type="ECO:0000313" key="9">
    <source>
        <dbReference type="Proteomes" id="UP000215127"/>
    </source>
</evidence>
<dbReference type="GO" id="GO:0010605">
    <property type="term" value="P:negative regulation of macromolecule metabolic process"/>
    <property type="evidence" value="ECO:0007669"/>
    <property type="project" value="UniProtKB-ARBA"/>
</dbReference>
<dbReference type="AlphaFoldDB" id="A0A1X7RMN6"/>
<feature type="region of interest" description="Disordered" evidence="5">
    <location>
        <begin position="728"/>
        <end position="941"/>
    </location>
</feature>
<evidence type="ECO:0000313" key="8">
    <source>
        <dbReference type="EMBL" id="SMQ48471.1"/>
    </source>
</evidence>
<dbReference type="Gene3D" id="3.30.460.10">
    <property type="entry name" value="Beta Polymerase, domain 2"/>
    <property type="match status" value="1"/>
</dbReference>
<sequence>MGDRYRPDERRDYRDHYDSYPRRASPPRRTHDNNDSGFTFRGAANDNHAPPPPRRAEENFSFQAGGPPAPRFEPSNAPPNKNRDRRNDRGRGRGRGRGQFRGRGGRGFFPRPAHSRDLLRNNDRATTPELMEGMNEGAKSQYIEYVSSSEDDADAASTGGDLADDAPLHKRARTGVDAAAADSVPKWSNPDPYTVLPPTDFSVAPKKDIVQTIRKAKVEAAAQNASTNAIKENADFISFDDLQEDEEEEEIEQDDYEDILQETHHQADRPHMSPPVAQPEAHEPHDSSRSEGEIDEDGEMAEPPGVDLGFAITPKFGNEPSSSSTFPPPAPPSNVVEALQDEEMDDAVVATRLVAGTKRKRRDKHSNDSAGYIVEEWQEDGTNPTPWHEGTGTFTAYVGLHRLHKEILAFYNFVRPTDYEERCRLDLIARVDRTLKTWRGNPNEVSIKSFGSFASNLYLPNSDMDLVAVSESYLQGGRQVFCQSKNQMRQLQFYLERSGIAAHGTVTGILGAKVPIIKFIDAKTGLKVDISFENDSGLRAIETFEAWKEQFPEMPVLVTIIKQFLLMRNMNEVHTGGIGGFTIICLVVSMLQLKPPSDRAMSDIEGRYGELLLNFLDLYGNKFILGNVGIELNPPRYMDKYTYRGRAKINATGLTIIDPNRPENDISGGSKRVGEIFGFFRSALSLIQKRLHQFSKDKDPETSILGCILGGSYTSFFSQRDRLLIAARDIKPGRDERGPPAREEREPPPRDSYQREPSPYARGDRHAELRRRDARYETGYEAENSYRPARNVSRDYHERDNEDLYQDRDPYRSNRRSRSPPPWQRPQHNNAPLPPSYMQQQMYPRGQGRPPQGPPRGQQHGYNNVSPPNYNHVPPPMQHALPQRLPSGVNPGNTGYHGSGYNQGDSLPRPLPAASGSHSRKKGKNKKQKTSGLQGNPIDLT</sequence>
<dbReference type="EMBL" id="LT853694">
    <property type="protein sequence ID" value="SMQ48471.1"/>
    <property type="molecule type" value="Genomic_DNA"/>
</dbReference>
<dbReference type="PANTHER" id="PTHR23092:SF15">
    <property type="entry name" value="INACTIVE NON-CANONICAL POLY(A) RNA POLYMERASE PROTEIN TRF4-2-RELATED"/>
    <property type="match status" value="1"/>
</dbReference>
<feature type="compositionally biased region" description="Basic and acidic residues" evidence="5">
    <location>
        <begin position="728"/>
        <end position="754"/>
    </location>
</feature>
<feature type="domain" description="Poly(A) RNA polymerase mitochondrial-like central palm" evidence="7">
    <location>
        <begin position="403"/>
        <end position="547"/>
    </location>
</feature>
<dbReference type="Pfam" id="PF22600">
    <property type="entry name" value="MTPAP-like_central"/>
    <property type="match status" value="1"/>
</dbReference>
<evidence type="ECO:0000256" key="1">
    <source>
        <dbReference type="ARBA" id="ARBA00008593"/>
    </source>
</evidence>
<evidence type="ECO:0000256" key="5">
    <source>
        <dbReference type="SAM" id="MobiDB-lite"/>
    </source>
</evidence>
<dbReference type="GO" id="GO:0031499">
    <property type="term" value="C:TRAMP complex"/>
    <property type="evidence" value="ECO:0007669"/>
    <property type="project" value="TreeGrafter"/>
</dbReference>
<dbReference type="InterPro" id="IPR045862">
    <property type="entry name" value="Trf4-like"/>
</dbReference>
<dbReference type="Gene3D" id="1.10.1410.10">
    <property type="match status" value="1"/>
</dbReference>
<organism evidence="8 9">
    <name type="scientific">Zymoseptoria tritici (strain ST99CH_3D7)</name>
    <dbReference type="NCBI Taxonomy" id="1276538"/>
    <lineage>
        <taxon>Eukaryota</taxon>
        <taxon>Fungi</taxon>
        <taxon>Dikarya</taxon>
        <taxon>Ascomycota</taxon>
        <taxon>Pezizomycotina</taxon>
        <taxon>Dothideomycetes</taxon>
        <taxon>Dothideomycetidae</taxon>
        <taxon>Mycosphaerellales</taxon>
        <taxon>Mycosphaerellaceae</taxon>
        <taxon>Zymoseptoria</taxon>
    </lineage>
</organism>
<feature type="compositionally biased region" description="Basic and acidic residues" evidence="5">
    <location>
        <begin position="261"/>
        <end position="271"/>
    </location>
</feature>
<evidence type="ECO:0000256" key="4">
    <source>
        <dbReference type="ARBA" id="ARBA00022842"/>
    </source>
</evidence>
<feature type="compositionally biased region" description="Basic residues" evidence="5">
    <location>
        <begin position="92"/>
        <end position="104"/>
    </location>
</feature>
<dbReference type="GO" id="GO:0031123">
    <property type="term" value="P:RNA 3'-end processing"/>
    <property type="evidence" value="ECO:0007669"/>
    <property type="project" value="TreeGrafter"/>
</dbReference>
<feature type="compositionally biased region" description="Basic residues" evidence="5">
    <location>
        <begin position="918"/>
        <end position="929"/>
    </location>
</feature>
<feature type="region of interest" description="Disordered" evidence="5">
    <location>
        <begin position="1"/>
        <end position="201"/>
    </location>
</feature>
<dbReference type="InterPro" id="IPR043519">
    <property type="entry name" value="NT_sf"/>
</dbReference>
<dbReference type="InterPro" id="IPR054708">
    <property type="entry name" value="MTPAP-like_central"/>
</dbReference>
<dbReference type="InterPro" id="IPR002058">
    <property type="entry name" value="PAP_assoc"/>
</dbReference>
<dbReference type="EC" id="2.7.7.19" evidence="2"/>
<dbReference type="PANTHER" id="PTHR23092">
    <property type="entry name" value="POLY(A) RNA POLYMERASE"/>
    <property type="match status" value="1"/>
</dbReference>
<feature type="domain" description="PAP-associated" evidence="6">
    <location>
        <begin position="608"/>
        <end position="664"/>
    </location>
</feature>
<reference evidence="8 9" key="1">
    <citation type="submission" date="2016-06" db="EMBL/GenBank/DDBJ databases">
        <authorList>
            <person name="Kjaerup R.B."/>
            <person name="Dalgaard T.S."/>
            <person name="Juul-Madsen H.R."/>
        </authorList>
    </citation>
    <scope>NUCLEOTIDE SEQUENCE [LARGE SCALE GENOMIC DNA]</scope>
</reference>
<evidence type="ECO:0000259" key="7">
    <source>
        <dbReference type="Pfam" id="PF22600"/>
    </source>
</evidence>
<feature type="region of interest" description="Disordered" evidence="5">
    <location>
        <begin position="236"/>
        <end position="335"/>
    </location>
</feature>